<dbReference type="InterPro" id="IPR010982">
    <property type="entry name" value="Lambda_DNA-bd_dom_sf"/>
</dbReference>
<dbReference type="EMBL" id="VKGK01000017">
    <property type="protein sequence ID" value="TRY13641.1"/>
    <property type="molecule type" value="Genomic_DNA"/>
</dbReference>
<feature type="domain" description="HTH cro/C1-type" evidence="2">
    <location>
        <begin position="8"/>
        <end position="62"/>
    </location>
</feature>
<gene>
    <name evidence="3" type="ORF">FN961_14365</name>
</gene>
<proteinExistence type="predicted"/>
<name>A0A553JMJ0_SHEHA</name>
<keyword evidence="4" id="KW-1185">Reference proteome</keyword>
<feature type="region of interest" description="Disordered" evidence="1">
    <location>
        <begin position="66"/>
        <end position="93"/>
    </location>
</feature>
<dbReference type="RefSeq" id="WP_144040871.1">
    <property type="nucleotide sequence ID" value="NZ_BMPL01000036.1"/>
</dbReference>
<dbReference type="PROSITE" id="PS50943">
    <property type="entry name" value="HTH_CROC1"/>
    <property type="match status" value="1"/>
</dbReference>
<dbReference type="SUPFAM" id="SSF47413">
    <property type="entry name" value="lambda repressor-like DNA-binding domains"/>
    <property type="match status" value="1"/>
</dbReference>
<evidence type="ECO:0000313" key="3">
    <source>
        <dbReference type="EMBL" id="TRY13641.1"/>
    </source>
</evidence>
<dbReference type="Proteomes" id="UP000318126">
    <property type="component" value="Unassembled WGS sequence"/>
</dbReference>
<dbReference type="CDD" id="cd00093">
    <property type="entry name" value="HTH_XRE"/>
    <property type="match status" value="1"/>
</dbReference>
<dbReference type="Gene3D" id="1.10.260.40">
    <property type="entry name" value="lambda repressor-like DNA-binding domains"/>
    <property type="match status" value="1"/>
</dbReference>
<comment type="caution">
    <text evidence="3">The sequence shown here is derived from an EMBL/GenBank/DDBJ whole genome shotgun (WGS) entry which is preliminary data.</text>
</comment>
<sequence length="93" mass="10339">MFTTPEIVKSLRLSQGYSVTELASKMGCSRQTIYNWEDGISEPKLSQFLHLCVIVGLSPTNLLPKIPSNMKGQSISDKELQDDSQQSSTHIPK</sequence>
<feature type="compositionally biased region" description="Polar residues" evidence="1">
    <location>
        <begin position="83"/>
        <end position="93"/>
    </location>
</feature>
<evidence type="ECO:0000256" key="1">
    <source>
        <dbReference type="SAM" id="MobiDB-lite"/>
    </source>
</evidence>
<dbReference type="GO" id="GO:0003677">
    <property type="term" value="F:DNA binding"/>
    <property type="evidence" value="ECO:0007669"/>
    <property type="project" value="InterPro"/>
</dbReference>
<evidence type="ECO:0000313" key="4">
    <source>
        <dbReference type="Proteomes" id="UP000318126"/>
    </source>
</evidence>
<evidence type="ECO:0000259" key="2">
    <source>
        <dbReference type="PROSITE" id="PS50943"/>
    </source>
</evidence>
<dbReference type="InterPro" id="IPR001387">
    <property type="entry name" value="Cro/C1-type_HTH"/>
</dbReference>
<dbReference type="OrthoDB" id="6386916at2"/>
<organism evidence="3 4">
    <name type="scientific">Shewanella hanedai</name>
    <name type="common">Alteromonas hanedai</name>
    <dbReference type="NCBI Taxonomy" id="25"/>
    <lineage>
        <taxon>Bacteria</taxon>
        <taxon>Pseudomonadati</taxon>
        <taxon>Pseudomonadota</taxon>
        <taxon>Gammaproteobacteria</taxon>
        <taxon>Alteromonadales</taxon>
        <taxon>Shewanellaceae</taxon>
        <taxon>Shewanella</taxon>
    </lineage>
</organism>
<reference evidence="4" key="1">
    <citation type="submission" date="2019-07" db="EMBL/GenBank/DDBJ databases">
        <title>Shewanella sp. YLB-08 draft genomic sequence.</title>
        <authorList>
            <person name="Yu L."/>
        </authorList>
    </citation>
    <scope>NUCLEOTIDE SEQUENCE [LARGE SCALE GENOMIC DNA]</scope>
    <source>
        <strain evidence="4">JCM 20706</strain>
    </source>
</reference>
<accession>A0A553JMJ0</accession>
<protein>
    <submittedName>
        <fullName evidence="3">Helix-turn-helix transcriptional regulator</fullName>
    </submittedName>
</protein>
<dbReference type="SMART" id="SM00530">
    <property type="entry name" value="HTH_XRE"/>
    <property type="match status" value="1"/>
</dbReference>
<dbReference type="AlphaFoldDB" id="A0A553JMJ0"/>
<dbReference type="Pfam" id="PF01381">
    <property type="entry name" value="HTH_3"/>
    <property type="match status" value="1"/>
</dbReference>